<proteinExistence type="predicted"/>
<reference evidence="2" key="1">
    <citation type="submission" date="2019-08" db="EMBL/GenBank/DDBJ databases">
        <authorList>
            <person name="Kucharzyk K."/>
            <person name="Murdoch R.W."/>
            <person name="Higgins S."/>
            <person name="Loffler F."/>
        </authorList>
    </citation>
    <scope>NUCLEOTIDE SEQUENCE</scope>
</reference>
<evidence type="ECO:0000313" key="2">
    <source>
        <dbReference type="EMBL" id="MPM96990.1"/>
    </source>
</evidence>
<dbReference type="EMBL" id="VSSQ01043318">
    <property type="protein sequence ID" value="MPM96990.1"/>
    <property type="molecule type" value="Genomic_DNA"/>
</dbReference>
<feature type="transmembrane region" description="Helical" evidence="1">
    <location>
        <begin position="37"/>
        <end position="55"/>
    </location>
</feature>
<accession>A0A645E5C3</accession>
<evidence type="ECO:0000256" key="1">
    <source>
        <dbReference type="SAM" id="Phobius"/>
    </source>
</evidence>
<comment type="caution">
    <text evidence="2">The sequence shown here is derived from an EMBL/GenBank/DDBJ whole genome shotgun (WGS) entry which is preliminary data.</text>
</comment>
<feature type="transmembrane region" description="Helical" evidence="1">
    <location>
        <begin position="9"/>
        <end position="31"/>
    </location>
</feature>
<keyword evidence="1" id="KW-1133">Transmembrane helix</keyword>
<organism evidence="2">
    <name type="scientific">bioreactor metagenome</name>
    <dbReference type="NCBI Taxonomy" id="1076179"/>
    <lineage>
        <taxon>unclassified sequences</taxon>
        <taxon>metagenomes</taxon>
        <taxon>ecological metagenomes</taxon>
    </lineage>
</organism>
<protein>
    <recommendedName>
        <fullName evidence="3">Flagellar biosynthetic protein FliR</fullName>
    </recommendedName>
</protein>
<gene>
    <name evidence="2" type="ORF">SDC9_144161</name>
</gene>
<keyword evidence="1" id="KW-0472">Membrane</keyword>
<sequence length="67" mass="7563">MILGLPIKILMVLASFLFAMPIFLNLIGEAFSLMTEVFKGIFNTLPMIPVLFIFASDDKTEELRLIN</sequence>
<name>A0A645E5C3_9ZZZZ</name>
<dbReference type="AlphaFoldDB" id="A0A645E5C3"/>
<evidence type="ECO:0008006" key="3">
    <source>
        <dbReference type="Google" id="ProtNLM"/>
    </source>
</evidence>
<keyword evidence="1" id="KW-0812">Transmembrane</keyword>